<organism evidence="2 3">
    <name type="scientific">candidate division WOR-3 bacterium 4484_18</name>
    <dbReference type="NCBI Taxonomy" id="2020626"/>
    <lineage>
        <taxon>Bacteria</taxon>
        <taxon>Bacteria division WOR-3</taxon>
    </lineage>
</organism>
<gene>
    <name evidence="2" type="ORF">CGW93_01610</name>
</gene>
<protein>
    <recommendedName>
        <fullName evidence="1">DUF6754 domain-containing protein</fullName>
    </recommendedName>
</protein>
<dbReference type="AlphaFoldDB" id="A0A257LV54"/>
<reference evidence="3" key="1">
    <citation type="submission" date="2017-07" db="EMBL/GenBank/DDBJ databases">
        <title>Novel pathways for hydrocarbon cycling and metabolic interdependencies in hydrothermal sediment communities.</title>
        <authorList>
            <person name="Dombrowski N."/>
            <person name="Seitz K."/>
            <person name="Teske A."/>
            <person name="Baker B."/>
        </authorList>
    </citation>
    <scope>NUCLEOTIDE SEQUENCE [LARGE SCALE GENOMIC DNA]</scope>
</reference>
<dbReference type="Proteomes" id="UP000216312">
    <property type="component" value="Unassembled WGS sequence"/>
</dbReference>
<accession>A0A257LV54</accession>
<name>A0A257LV54_UNCW3</name>
<evidence type="ECO:0000259" key="1">
    <source>
        <dbReference type="Pfam" id="PF20539"/>
    </source>
</evidence>
<dbReference type="EMBL" id="NMUJ01000011">
    <property type="protein sequence ID" value="OYV03300.1"/>
    <property type="molecule type" value="Genomic_DNA"/>
</dbReference>
<evidence type="ECO:0000313" key="3">
    <source>
        <dbReference type="Proteomes" id="UP000216312"/>
    </source>
</evidence>
<feature type="domain" description="DUF6754" evidence="1">
    <location>
        <begin position="1"/>
        <end position="230"/>
    </location>
</feature>
<dbReference type="Pfam" id="PF20539">
    <property type="entry name" value="DUF6754"/>
    <property type="match status" value="1"/>
</dbReference>
<proteinExistence type="predicted"/>
<comment type="caution">
    <text evidence="2">The sequence shown here is derived from an EMBL/GenBank/DDBJ whole genome shotgun (WGS) entry which is preliminary data.</text>
</comment>
<dbReference type="InterPro" id="IPR046642">
    <property type="entry name" value="DUF6754"/>
</dbReference>
<sequence>MCASILIRIWQARKGKKLFIRRLPGLDAIDEAVGRATELGKPILFSLGLGGLNPTTFASMSVLRYVTTTAAKYGLRVIVPIFRPEVYPVVEDLMREAYTVAGRPDLFSSDDIRFFSDQQSTWASAVAGTMERERPAANFFFGEYGFESLIIAETGRHIGAIQIAATVSYYQIPFFILACDYTLMGEELYAASAYLSDNPVLRGSLVGQDLGKILITLLIVLGSIGATFATLKGIPNWILELLKY</sequence>
<evidence type="ECO:0000313" key="2">
    <source>
        <dbReference type="EMBL" id="OYV03300.1"/>
    </source>
</evidence>